<keyword evidence="1" id="KW-0812">Transmembrane</keyword>
<protein>
    <submittedName>
        <fullName evidence="2">Uncharacterized protein</fullName>
    </submittedName>
</protein>
<reference evidence="2 3" key="1">
    <citation type="submission" date="2016-05" db="EMBL/GenBank/DDBJ databases">
        <title>Genomic and physiological characterization of Planctopirus sp. isolated from fresh water lake.</title>
        <authorList>
            <person name="Subhash Y."/>
            <person name="Ramana C."/>
        </authorList>
    </citation>
    <scope>NUCLEOTIDE SEQUENCE [LARGE SCALE GENOMIC DNA]</scope>
    <source>
        <strain evidence="2 3">JC280</strain>
    </source>
</reference>
<gene>
    <name evidence="2" type="ORF">A6X21_07550</name>
</gene>
<evidence type="ECO:0000313" key="2">
    <source>
        <dbReference type="EMBL" id="ODA29736.1"/>
    </source>
</evidence>
<keyword evidence="1" id="KW-1133">Transmembrane helix</keyword>
<organism evidence="2 3">
    <name type="scientific">Planctopirus hydrillae</name>
    <dbReference type="NCBI Taxonomy" id="1841610"/>
    <lineage>
        <taxon>Bacteria</taxon>
        <taxon>Pseudomonadati</taxon>
        <taxon>Planctomycetota</taxon>
        <taxon>Planctomycetia</taxon>
        <taxon>Planctomycetales</taxon>
        <taxon>Planctomycetaceae</taxon>
        <taxon>Planctopirus</taxon>
    </lineage>
</organism>
<sequence>MPHDFFSQANTTAKDSTANPSQLAAGTSLLLGITVAAVVFLSGWWWSSGSVTLPAQSSTTPLPPVPPVVPIPKVELPQEYRVLADVLTHQIVPSPAEWEVVPKPAVLAELHRQLDALRNLSSSDQEIQSMAQRTHTALATFMKHFEEFQALPDPTSTSDLMLDSFVSGFVSGFTGDLELVKGSFERTAASDSRAAAKQRAAIALCHAEQQCVAIQLTLSRIAERFAAPVRAAGDRFKIDIDDPWGAHAPKKWICFHNGGDDLRDCTLQVQLTGQNGPPRRIVHFIKHWPANTWMYSLYQVGFQLPDGSYVDSQTVSSIQSAEVKLWSPEYSAQFHYDYQGAGRDEDVKRFGSALKIQGKYLPFKQGVLWNTQPGAELTLHGVEWLPPGKVTLTFRGNRRKEKAWIWDHSGWPNGEAKTFTTPEGALEFVPQEIDVELSFPDTATVFTERLKVSK</sequence>
<keyword evidence="1" id="KW-0472">Membrane</keyword>
<comment type="caution">
    <text evidence="2">The sequence shown here is derived from an EMBL/GenBank/DDBJ whole genome shotgun (WGS) entry which is preliminary data.</text>
</comment>
<dbReference type="OrthoDB" id="208567at2"/>
<proteinExistence type="predicted"/>
<name>A0A1C3E937_9PLAN</name>
<dbReference type="RefSeq" id="WP_068849288.1">
    <property type="nucleotide sequence ID" value="NZ_LYDR01000124.1"/>
</dbReference>
<dbReference type="AlphaFoldDB" id="A0A1C3E937"/>
<dbReference type="EMBL" id="LYDR01000124">
    <property type="protein sequence ID" value="ODA29736.1"/>
    <property type="molecule type" value="Genomic_DNA"/>
</dbReference>
<keyword evidence="3" id="KW-1185">Reference proteome</keyword>
<evidence type="ECO:0000256" key="1">
    <source>
        <dbReference type="SAM" id="Phobius"/>
    </source>
</evidence>
<feature type="transmembrane region" description="Helical" evidence="1">
    <location>
        <begin position="23"/>
        <end position="46"/>
    </location>
</feature>
<dbReference type="STRING" id="1841610.A6X21_07550"/>
<dbReference type="Proteomes" id="UP000094828">
    <property type="component" value="Unassembled WGS sequence"/>
</dbReference>
<evidence type="ECO:0000313" key="3">
    <source>
        <dbReference type="Proteomes" id="UP000094828"/>
    </source>
</evidence>
<accession>A0A1C3E937</accession>